<evidence type="ECO:0000259" key="3">
    <source>
        <dbReference type="PROSITE" id="PS51186"/>
    </source>
</evidence>
<dbReference type="Gene3D" id="3.40.630.30">
    <property type="match status" value="1"/>
</dbReference>
<gene>
    <name evidence="4" type="ORF">SAMN02745887_03372</name>
</gene>
<dbReference type="Proteomes" id="UP000186513">
    <property type="component" value="Unassembled WGS sequence"/>
</dbReference>
<dbReference type="SUPFAM" id="SSF55729">
    <property type="entry name" value="Acyl-CoA N-acyltransferases (Nat)"/>
    <property type="match status" value="1"/>
</dbReference>
<dbReference type="InterPro" id="IPR050832">
    <property type="entry name" value="Bact_Acetyltransf"/>
</dbReference>
<dbReference type="PANTHER" id="PTHR43877:SF2">
    <property type="entry name" value="AMINOALKYLPHOSPHONATE N-ACETYLTRANSFERASE-RELATED"/>
    <property type="match status" value="1"/>
</dbReference>
<protein>
    <submittedName>
        <fullName evidence="4">Acetyltransferase (GNAT) family protein</fullName>
    </submittedName>
</protein>
<dbReference type="PROSITE" id="PS51186">
    <property type="entry name" value="GNAT"/>
    <property type="match status" value="1"/>
</dbReference>
<dbReference type="AlphaFoldDB" id="A0A1K2HQN2"/>
<name>A0A1K2HQN2_9NEIS</name>
<dbReference type="GO" id="GO:0016747">
    <property type="term" value="F:acyltransferase activity, transferring groups other than amino-acyl groups"/>
    <property type="evidence" value="ECO:0007669"/>
    <property type="project" value="InterPro"/>
</dbReference>
<organism evidence="4 5">
    <name type="scientific">Chitinimonas taiwanensis DSM 18899</name>
    <dbReference type="NCBI Taxonomy" id="1121279"/>
    <lineage>
        <taxon>Bacteria</taxon>
        <taxon>Pseudomonadati</taxon>
        <taxon>Pseudomonadota</taxon>
        <taxon>Betaproteobacteria</taxon>
        <taxon>Neisseriales</taxon>
        <taxon>Chitinibacteraceae</taxon>
        <taxon>Chitinimonas</taxon>
    </lineage>
</organism>
<proteinExistence type="predicted"/>
<feature type="domain" description="N-acetyltransferase" evidence="3">
    <location>
        <begin position="1"/>
        <end position="140"/>
    </location>
</feature>
<keyword evidence="1 4" id="KW-0808">Transferase</keyword>
<dbReference type="STRING" id="1121279.SAMN02745887_03372"/>
<dbReference type="InterPro" id="IPR000182">
    <property type="entry name" value="GNAT_dom"/>
</dbReference>
<sequence length="146" mass="16136">MSADGLHGEQADTVVAEVEAAMLAFNQAQLGPQAAQRYVLARYAAQGDLLAGLVAWSYWNCLYIDQLWVHEAARGRGLGRALMDEAEALSLRLGLAGLRLETFSFAALGFYRRLGYQEYGHLHGMPRGVGRHYLCKWLRDAPVARA</sequence>
<evidence type="ECO:0000313" key="4">
    <source>
        <dbReference type="EMBL" id="SFZ79108.1"/>
    </source>
</evidence>
<dbReference type="OrthoDB" id="9787920at2"/>
<keyword evidence="2" id="KW-0012">Acyltransferase</keyword>
<dbReference type="Pfam" id="PF00583">
    <property type="entry name" value="Acetyltransf_1"/>
    <property type="match status" value="1"/>
</dbReference>
<evidence type="ECO:0000313" key="5">
    <source>
        <dbReference type="Proteomes" id="UP000186513"/>
    </source>
</evidence>
<keyword evidence="5" id="KW-1185">Reference proteome</keyword>
<evidence type="ECO:0000256" key="1">
    <source>
        <dbReference type="ARBA" id="ARBA00022679"/>
    </source>
</evidence>
<dbReference type="RefSeq" id="WP_072429858.1">
    <property type="nucleotide sequence ID" value="NZ_FPKR01000015.1"/>
</dbReference>
<dbReference type="CDD" id="cd04301">
    <property type="entry name" value="NAT_SF"/>
    <property type="match status" value="1"/>
</dbReference>
<dbReference type="InterPro" id="IPR016181">
    <property type="entry name" value="Acyl_CoA_acyltransferase"/>
</dbReference>
<dbReference type="PANTHER" id="PTHR43877">
    <property type="entry name" value="AMINOALKYLPHOSPHONATE N-ACETYLTRANSFERASE-RELATED-RELATED"/>
    <property type="match status" value="1"/>
</dbReference>
<reference evidence="4 5" key="1">
    <citation type="submission" date="2016-11" db="EMBL/GenBank/DDBJ databases">
        <authorList>
            <person name="Jaros S."/>
            <person name="Januszkiewicz K."/>
            <person name="Wedrychowicz H."/>
        </authorList>
    </citation>
    <scope>NUCLEOTIDE SEQUENCE [LARGE SCALE GENOMIC DNA]</scope>
    <source>
        <strain evidence="4 5">DSM 18899</strain>
    </source>
</reference>
<evidence type="ECO:0000256" key="2">
    <source>
        <dbReference type="ARBA" id="ARBA00023315"/>
    </source>
</evidence>
<accession>A0A1K2HQN2</accession>
<dbReference type="EMBL" id="FPKR01000015">
    <property type="protein sequence ID" value="SFZ79108.1"/>
    <property type="molecule type" value="Genomic_DNA"/>
</dbReference>